<evidence type="ECO:0000313" key="10">
    <source>
        <dbReference type="EMBL" id="POM26987.1"/>
    </source>
</evidence>
<proteinExistence type="inferred from homology"/>
<dbReference type="InterPro" id="IPR010259">
    <property type="entry name" value="S8pro/Inhibitor_I9"/>
</dbReference>
<dbReference type="EMBL" id="MTBP01000001">
    <property type="protein sequence ID" value="POM26987.1"/>
    <property type="molecule type" value="Genomic_DNA"/>
</dbReference>
<dbReference type="InterPro" id="IPR022398">
    <property type="entry name" value="Peptidase_S8_His-AS"/>
</dbReference>
<dbReference type="InterPro" id="IPR023827">
    <property type="entry name" value="Peptidase_S8_Asp-AS"/>
</dbReference>
<dbReference type="InterPro" id="IPR023828">
    <property type="entry name" value="Peptidase_S8_Ser-AS"/>
</dbReference>
<name>A0A2P4UPL2_9ACTN</name>
<feature type="active site" description="Charge relay system" evidence="5">
    <location>
        <position position="332"/>
    </location>
</feature>
<dbReference type="CDD" id="cd04077">
    <property type="entry name" value="Peptidases_S8_PCSK9_ProteinaseK_like"/>
    <property type="match status" value="1"/>
</dbReference>
<keyword evidence="2 5" id="KW-0645">Protease</keyword>
<feature type="domain" description="Inhibitor I9" evidence="9">
    <location>
        <begin position="63"/>
        <end position="108"/>
    </location>
</feature>
<dbReference type="PANTHER" id="PTHR43806">
    <property type="entry name" value="PEPTIDASE S8"/>
    <property type="match status" value="1"/>
</dbReference>
<keyword evidence="3 5" id="KW-0378">Hydrolase</keyword>
<evidence type="ECO:0000256" key="2">
    <source>
        <dbReference type="ARBA" id="ARBA00022670"/>
    </source>
</evidence>
<dbReference type="RefSeq" id="WP_103562806.1">
    <property type="nucleotide sequence ID" value="NZ_MTBP01000001.1"/>
</dbReference>
<evidence type="ECO:0000256" key="1">
    <source>
        <dbReference type="ARBA" id="ARBA00011073"/>
    </source>
</evidence>
<reference evidence="10 11" key="1">
    <citation type="journal article" date="2017" name="Chemistry">
        <title>Isolation, Biosynthesis and Chemical Modifications of Rubterolones A-F: Rare Tropolone Alkaloids from Actinomadura sp. 5-2.</title>
        <authorList>
            <person name="Guo H."/>
            <person name="Benndorf R."/>
            <person name="Leichnitz D."/>
            <person name="Klassen J.L."/>
            <person name="Vollmers J."/>
            <person name="Gorls H."/>
            <person name="Steinacker M."/>
            <person name="Weigel C."/>
            <person name="Dahse H.M."/>
            <person name="Kaster A.K."/>
            <person name="de Beer Z.W."/>
            <person name="Poulsen M."/>
            <person name="Beemelmanns C."/>
        </authorList>
    </citation>
    <scope>NUCLEOTIDE SEQUENCE [LARGE SCALE GENOMIC DNA]</scope>
    <source>
        <strain evidence="10 11">5-2</strain>
    </source>
</reference>
<evidence type="ECO:0000256" key="6">
    <source>
        <dbReference type="RuleBase" id="RU003355"/>
    </source>
</evidence>
<dbReference type="Gene3D" id="3.40.50.200">
    <property type="entry name" value="Peptidase S8/S53 domain"/>
    <property type="match status" value="1"/>
</dbReference>
<accession>A0A2P4UPL2</accession>
<keyword evidence="11" id="KW-1185">Reference proteome</keyword>
<dbReference type="InterPro" id="IPR050131">
    <property type="entry name" value="Peptidase_S8_subtilisin-like"/>
</dbReference>
<feature type="active site" description="Charge relay system" evidence="5">
    <location>
        <position position="150"/>
    </location>
</feature>
<sequence length="387" mass="38889" precursor="true">MRKSLLAALLAGPAAASLVAVSVTPAQAATLTAPLTLAAPGTGVNGQYIVTLKSGVSVSATTRKRNITAARTFGKVLNGFSAKLSASQLDALRRTRGVASIEQDGYVRASTTQFNPPSWGLDRIDQTNLPLSASYTYNSTGAGVYAYIIDTGISLPNSDFGSRASNVYNAVGGSAADCNGHGTHVAGTVGGTAYGVAKGVYLRGVKVLDCNGSGTYSQVIAGMNWVATNHSNPAVANMSLGGGFSSSVNTAANNLANSGVFLAVAAGNSYGQDACNSSPSGAANATVVAASTSSDASASYTNVGSCVDLYAPGTNITSDWLNGGTNTISGTSMATPHVTGTAALYKATYGNASYATIRSWLTANATPNVLSGVPAGTPNLLLNKRSL</sequence>
<dbReference type="PANTHER" id="PTHR43806:SF11">
    <property type="entry name" value="CEREVISIN-RELATED"/>
    <property type="match status" value="1"/>
</dbReference>
<comment type="similarity">
    <text evidence="1 5 6">Belongs to the peptidase S8 family.</text>
</comment>
<dbReference type="Pfam" id="PF05922">
    <property type="entry name" value="Inhibitor_I9"/>
    <property type="match status" value="1"/>
</dbReference>
<dbReference type="InterPro" id="IPR036852">
    <property type="entry name" value="Peptidase_S8/S53_dom_sf"/>
</dbReference>
<comment type="caution">
    <text evidence="10">The sequence shown here is derived from an EMBL/GenBank/DDBJ whole genome shotgun (WGS) entry which is preliminary data.</text>
</comment>
<dbReference type="PROSITE" id="PS00138">
    <property type="entry name" value="SUBTILASE_SER"/>
    <property type="match status" value="1"/>
</dbReference>
<dbReference type="Pfam" id="PF00082">
    <property type="entry name" value="Peptidase_S8"/>
    <property type="match status" value="1"/>
</dbReference>
<feature type="chain" id="PRO_5015128702" evidence="7">
    <location>
        <begin position="29"/>
        <end position="387"/>
    </location>
</feature>
<dbReference type="PROSITE" id="PS00136">
    <property type="entry name" value="SUBTILASE_ASP"/>
    <property type="match status" value="1"/>
</dbReference>
<keyword evidence="7" id="KW-0732">Signal</keyword>
<dbReference type="Proteomes" id="UP000242367">
    <property type="component" value="Unassembled WGS sequence"/>
</dbReference>
<feature type="signal peptide" evidence="7">
    <location>
        <begin position="1"/>
        <end position="28"/>
    </location>
</feature>
<dbReference type="Gene3D" id="3.30.70.80">
    <property type="entry name" value="Peptidase S8 propeptide/proteinase inhibitor I9"/>
    <property type="match status" value="1"/>
</dbReference>
<feature type="active site" description="Charge relay system" evidence="5">
    <location>
        <position position="181"/>
    </location>
</feature>
<dbReference type="GO" id="GO:0005615">
    <property type="term" value="C:extracellular space"/>
    <property type="evidence" value="ECO:0007669"/>
    <property type="project" value="TreeGrafter"/>
</dbReference>
<evidence type="ECO:0000256" key="7">
    <source>
        <dbReference type="SAM" id="SignalP"/>
    </source>
</evidence>
<dbReference type="InterPro" id="IPR034193">
    <property type="entry name" value="PCSK9_ProteinaseK-like"/>
</dbReference>
<gene>
    <name evidence="10" type="ORF">BTM25_13950</name>
</gene>
<dbReference type="GO" id="GO:0006508">
    <property type="term" value="P:proteolysis"/>
    <property type="evidence" value="ECO:0007669"/>
    <property type="project" value="UniProtKB-KW"/>
</dbReference>
<dbReference type="SUPFAM" id="SSF54897">
    <property type="entry name" value="Protease propeptides/inhibitors"/>
    <property type="match status" value="1"/>
</dbReference>
<dbReference type="FunFam" id="3.40.50.200:FF:000014">
    <property type="entry name" value="Proteinase K"/>
    <property type="match status" value="1"/>
</dbReference>
<protein>
    <submittedName>
        <fullName evidence="10">Extracellular serine proteinase</fullName>
        <ecNumber evidence="10">3.4.21.-</ecNumber>
    </submittedName>
</protein>
<evidence type="ECO:0000259" key="8">
    <source>
        <dbReference type="Pfam" id="PF00082"/>
    </source>
</evidence>
<organism evidence="10 11">
    <name type="scientific">Actinomadura rubteroloni</name>
    <dbReference type="NCBI Taxonomy" id="1926885"/>
    <lineage>
        <taxon>Bacteria</taxon>
        <taxon>Bacillati</taxon>
        <taxon>Actinomycetota</taxon>
        <taxon>Actinomycetes</taxon>
        <taxon>Streptosporangiales</taxon>
        <taxon>Thermomonosporaceae</taxon>
        <taxon>Actinomadura</taxon>
    </lineage>
</organism>
<dbReference type="AlphaFoldDB" id="A0A2P4UPL2"/>
<dbReference type="EC" id="3.4.21.-" evidence="10"/>
<dbReference type="SUPFAM" id="SSF52743">
    <property type="entry name" value="Subtilisin-like"/>
    <property type="match status" value="1"/>
</dbReference>
<dbReference type="PROSITE" id="PS00137">
    <property type="entry name" value="SUBTILASE_HIS"/>
    <property type="match status" value="1"/>
</dbReference>
<feature type="domain" description="Peptidase S8/S53" evidence="8">
    <location>
        <begin position="143"/>
        <end position="368"/>
    </location>
</feature>
<evidence type="ECO:0000259" key="9">
    <source>
        <dbReference type="Pfam" id="PF05922"/>
    </source>
</evidence>
<keyword evidence="4 5" id="KW-0720">Serine protease</keyword>
<dbReference type="GO" id="GO:0004252">
    <property type="term" value="F:serine-type endopeptidase activity"/>
    <property type="evidence" value="ECO:0007669"/>
    <property type="project" value="UniProtKB-UniRule"/>
</dbReference>
<dbReference type="PRINTS" id="PR00723">
    <property type="entry name" value="SUBTILISIN"/>
</dbReference>
<evidence type="ECO:0000313" key="11">
    <source>
        <dbReference type="Proteomes" id="UP000242367"/>
    </source>
</evidence>
<dbReference type="PROSITE" id="PS51892">
    <property type="entry name" value="SUBTILASE"/>
    <property type="match status" value="1"/>
</dbReference>
<evidence type="ECO:0000256" key="3">
    <source>
        <dbReference type="ARBA" id="ARBA00022801"/>
    </source>
</evidence>
<dbReference type="InterPro" id="IPR000209">
    <property type="entry name" value="Peptidase_S8/S53_dom"/>
</dbReference>
<evidence type="ECO:0000256" key="5">
    <source>
        <dbReference type="PROSITE-ProRule" id="PRU01240"/>
    </source>
</evidence>
<dbReference type="InterPro" id="IPR037045">
    <property type="entry name" value="S8pro/Inhibitor_I9_sf"/>
</dbReference>
<evidence type="ECO:0000256" key="4">
    <source>
        <dbReference type="ARBA" id="ARBA00022825"/>
    </source>
</evidence>
<dbReference type="InterPro" id="IPR015500">
    <property type="entry name" value="Peptidase_S8_subtilisin-rel"/>
</dbReference>